<keyword evidence="1" id="KW-0472">Membrane</keyword>
<dbReference type="Gene3D" id="3.30.700.10">
    <property type="entry name" value="Glycoprotein, Type 4 Pilin"/>
    <property type="match status" value="1"/>
</dbReference>
<comment type="caution">
    <text evidence="2">The sequence shown here is derived from an EMBL/GenBank/DDBJ whole genome shotgun (WGS) entry which is preliminary data.</text>
</comment>
<organism evidence="2 3">
    <name type="scientific">Bifidobacterium thermophilum</name>
    <dbReference type="NCBI Taxonomy" id="33905"/>
    <lineage>
        <taxon>Bacteria</taxon>
        <taxon>Bacillati</taxon>
        <taxon>Actinomycetota</taxon>
        <taxon>Actinomycetes</taxon>
        <taxon>Bifidobacteriales</taxon>
        <taxon>Bifidobacteriaceae</taxon>
        <taxon>Bifidobacterium</taxon>
    </lineage>
</organism>
<reference evidence="2 3" key="1">
    <citation type="submission" date="2017-10" db="EMBL/GenBank/DDBJ databases">
        <title>Bifidobacterium genomics.</title>
        <authorList>
            <person name="Lugli G.A."/>
            <person name="Milani C."/>
            <person name="Mancabelli L."/>
        </authorList>
    </citation>
    <scope>NUCLEOTIDE SEQUENCE [LARGE SCALE GENOMIC DNA]</scope>
    <source>
        <strain evidence="2 3">1542B</strain>
    </source>
</reference>
<keyword evidence="1" id="KW-1133">Transmembrane helix</keyword>
<dbReference type="PROSITE" id="PS00409">
    <property type="entry name" value="PROKAR_NTER_METHYL"/>
    <property type="match status" value="1"/>
</dbReference>
<dbReference type="RefSeq" id="WP_101452015.1">
    <property type="nucleotide sequence ID" value="NZ_PCGX01000008.1"/>
</dbReference>
<evidence type="ECO:0000256" key="1">
    <source>
        <dbReference type="SAM" id="Phobius"/>
    </source>
</evidence>
<dbReference type="NCBIfam" id="TIGR02532">
    <property type="entry name" value="IV_pilin_GFxxxE"/>
    <property type="match status" value="1"/>
</dbReference>
<name>A0A2N3QMA8_9BIFI</name>
<proteinExistence type="predicted"/>
<dbReference type="Pfam" id="PF07963">
    <property type="entry name" value="N_methyl"/>
    <property type="match status" value="1"/>
</dbReference>
<dbReference type="InterPro" id="IPR045584">
    <property type="entry name" value="Pilin-like"/>
</dbReference>
<accession>A0A2N3QMA8</accession>
<keyword evidence="1" id="KW-0812">Transmembrane</keyword>
<evidence type="ECO:0000313" key="2">
    <source>
        <dbReference type="EMBL" id="PKU92783.1"/>
    </source>
</evidence>
<sequence length="203" mass="21954">MRGVYRSLRRRASGQSGFTLIELLVVVIIIGILASISVPIYQQVRVAAWNSAAESDLKHATDSIENASVELGGTLPPNFMVGANPKGQKHTIAGNVKYAYSSKITPTDTQVTLSPGVSLCYTTTGTGNTYRMYTTNSNNLSVYYVYDSATGQVLKKDNPDKIAAASNTQDQIQWNPAGNGHRRPWKKTLGKCAIEQHYGAPSA</sequence>
<dbReference type="EMBL" id="PCGY01000011">
    <property type="protein sequence ID" value="PKU92783.1"/>
    <property type="molecule type" value="Genomic_DNA"/>
</dbReference>
<gene>
    <name evidence="2" type="ORF">CQR47_0632</name>
</gene>
<dbReference type="PANTHER" id="PTHR30093">
    <property type="entry name" value="GENERAL SECRETION PATHWAY PROTEIN G"/>
    <property type="match status" value="1"/>
</dbReference>
<feature type="transmembrane region" description="Helical" evidence="1">
    <location>
        <begin position="20"/>
        <end position="41"/>
    </location>
</feature>
<dbReference type="SUPFAM" id="SSF54523">
    <property type="entry name" value="Pili subunits"/>
    <property type="match status" value="1"/>
</dbReference>
<dbReference type="InterPro" id="IPR012902">
    <property type="entry name" value="N_methyl_site"/>
</dbReference>
<evidence type="ECO:0000313" key="3">
    <source>
        <dbReference type="Proteomes" id="UP000233727"/>
    </source>
</evidence>
<protein>
    <submittedName>
        <fullName evidence="2">Prepilin-type N-terminal cleavage/methylation domain-containing protein</fullName>
    </submittedName>
</protein>
<dbReference type="GeneID" id="78695691"/>
<dbReference type="PANTHER" id="PTHR30093:SF43">
    <property type="entry name" value="SLR2015 PROTEIN"/>
    <property type="match status" value="1"/>
</dbReference>
<dbReference type="AlphaFoldDB" id="A0A2N3QMA8"/>
<dbReference type="Proteomes" id="UP000233727">
    <property type="component" value="Unassembled WGS sequence"/>
</dbReference>